<feature type="transmembrane region" description="Helical" evidence="11">
    <location>
        <begin position="756"/>
        <end position="776"/>
    </location>
</feature>
<protein>
    <submittedName>
        <fullName evidence="13">Cation-translocating P-type ATPase</fullName>
    </submittedName>
</protein>
<evidence type="ECO:0000256" key="7">
    <source>
        <dbReference type="ARBA" id="ARBA00022967"/>
    </source>
</evidence>
<keyword evidence="4 11" id="KW-0812">Transmembrane</keyword>
<keyword evidence="9 11" id="KW-0472">Membrane</keyword>
<dbReference type="SUPFAM" id="SSF56784">
    <property type="entry name" value="HAD-like"/>
    <property type="match status" value="1"/>
</dbReference>
<feature type="transmembrane region" description="Helical" evidence="11">
    <location>
        <begin position="79"/>
        <end position="95"/>
    </location>
</feature>
<dbReference type="InterPro" id="IPR018303">
    <property type="entry name" value="ATPase_P-typ_P_site"/>
</dbReference>
<keyword evidence="6" id="KW-0067">ATP-binding</keyword>
<dbReference type="SFLD" id="SFLDS00003">
    <property type="entry name" value="Haloacid_Dehalogenase"/>
    <property type="match status" value="1"/>
</dbReference>
<dbReference type="Gene3D" id="1.20.1110.10">
    <property type="entry name" value="Calcium-transporting ATPase, transmembrane domain"/>
    <property type="match status" value="3"/>
</dbReference>
<organism evidence="13 14">
    <name type="scientific">Flaviaesturariibacter amylovorans</name>
    <dbReference type="NCBI Taxonomy" id="1084520"/>
    <lineage>
        <taxon>Bacteria</taxon>
        <taxon>Pseudomonadati</taxon>
        <taxon>Bacteroidota</taxon>
        <taxon>Chitinophagia</taxon>
        <taxon>Chitinophagales</taxon>
        <taxon>Chitinophagaceae</taxon>
        <taxon>Flaviaestuariibacter</taxon>
    </lineage>
</organism>
<feature type="transmembrane region" description="Helical" evidence="11">
    <location>
        <begin position="788"/>
        <end position="811"/>
    </location>
</feature>
<feature type="transmembrane region" description="Helical" evidence="11">
    <location>
        <begin position="243"/>
        <end position="260"/>
    </location>
</feature>
<dbReference type="PROSITE" id="PS00154">
    <property type="entry name" value="ATPASE_E1_E2"/>
    <property type="match status" value="1"/>
</dbReference>
<evidence type="ECO:0000256" key="6">
    <source>
        <dbReference type="ARBA" id="ARBA00022840"/>
    </source>
</evidence>
<dbReference type="InterPro" id="IPR036412">
    <property type="entry name" value="HAD-like_sf"/>
</dbReference>
<gene>
    <name evidence="13" type="ORF">GCM10023184_28880</name>
</gene>
<dbReference type="SUPFAM" id="SSF81665">
    <property type="entry name" value="Calcium ATPase, transmembrane domain M"/>
    <property type="match status" value="1"/>
</dbReference>
<comment type="subcellular location">
    <subcellularLocation>
        <location evidence="1">Cell membrane</location>
        <topology evidence="1">Multi-pass membrane protein</topology>
    </subcellularLocation>
</comment>
<dbReference type="Gene3D" id="3.40.50.1000">
    <property type="entry name" value="HAD superfamily/HAD-like"/>
    <property type="match status" value="1"/>
</dbReference>
<evidence type="ECO:0000313" key="14">
    <source>
        <dbReference type="Proteomes" id="UP001501725"/>
    </source>
</evidence>
<evidence type="ECO:0000256" key="5">
    <source>
        <dbReference type="ARBA" id="ARBA00022741"/>
    </source>
</evidence>
<dbReference type="InterPro" id="IPR023214">
    <property type="entry name" value="HAD_sf"/>
</dbReference>
<dbReference type="InterPro" id="IPR023298">
    <property type="entry name" value="ATPase_P-typ_TM_dom_sf"/>
</dbReference>
<dbReference type="PRINTS" id="PR00119">
    <property type="entry name" value="CATATPASE"/>
</dbReference>
<proteinExistence type="inferred from homology"/>
<keyword evidence="14" id="KW-1185">Reference proteome</keyword>
<comment type="similarity">
    <text evidence="2">Belongs to the cation transport ATPase (P-type) (TC 3.A.3) family. Type IIA subfamily.</text>
</comment>
<dbReference type="PANTHER" id="PTHR43294:SF21">
    <property type="entry name" value="CATION TRANSPORTING ATPASE"/>
    <property type="match status" value="1"/>
</dbReference>
<evidence type="ECO:0000256" key="9">
    <source>
        <dbReference type="ARBA" id="ARBA00023136"/>
    </source>
</evidence>
<feature type="transmembrane region" description="Helical" evidence="11">
    <location>
        <begin position="654"/>
        <end position="675"/>
    </location>
</feature>
<dbReference type="NCBIfam" id="TIGR01494">
    <property type="entry name" value="ATPase_P-type"/>
    <property type="match status" value="3"/>
</dbReference>
<dbReference type="PRINTS" id="PR00120">
    <property type="entry name" value="HATPASE"/>
</dbReference>
<feature type="transmembrane region" description="Helical" evidence="11">
    <location>
        <begin position="55"/>
        <end position="73"/>
    </location>
</feature>
<evidence type="ECO:0000256" key="4">
    <source>
        <dbReference type="ARBA" id="ARBA00022692"/>
    </source>
</evidence>
<dbReference type="InterPro" id="IPR044492">
    <property type="entry name" value="P_typ_ATPase_HD_dom"/>
</dbReference>
<dbReference type="SFLD" id="SFLDG00002">
    <property type="entry name" value="C1.7:_P-type_atpase_like"/>
    <property type="match status" value="1"/>
</dbReference>
<dbReference type="Pfam" id="PF00689">
    <property type="entry name" value="Cation_ATPase_C"/>
    <property type="match status" value="1"/>
</dbReference>
<sequence>MNWHLFNLDEIRELTKASRDGLRVADAKARLLTAGPNELTQKEKKSALSIFIDQLRDFMTLVLIAAAIISGIVGDRTDTIIILAIVVLNALLGFLQQFRAEKAMEALNRMGDPTCSVWREGGPETIPVRAVVPGDIVLLDAGNVVPADLRLLETQTLTVMEAALTGESVPVQKSAQALSGDMHSLGDRLNMAYKGTQVTNGRGRGLVVATGMNTEIGQIARLLQAPESETPLQSRMRDFGKNLSVFVLAICVVLFIVGLLRGEAPLTMLLLAISLAVAAIPEALPALITIALSRGAAQLARGKALVRKLTAVETLGSVTYICTDKTGTLTQNKMTVAGAEPVPTPLDEEAGMPLLHLAMALNHSVQFQGTELVGDPTETALVRYVREEGAAGSVELLMERFPIVRELPFDSDRKIMTTVHRFDGGHLVLVKGAAESVSERLLPGPRREELAARVAGLAAEGKRVLAFAFKTIAQLPEEASGHMLESELAFAGIAALYDPPRPGIAKAIAACKSAGIRPVMITGDHPQTAAAIARHIGLLEDEGRVVTGKELEGWSGPEFEAVVEQIAVYARVSPSQKLRIVEALQRRKQYVAMTGDGVNDAPSLRKANIGIAMGITGTDVSKEAAHMILLDDNFSTIVKAVREGRRIYDNIRRFVKYIMTCNTAEIWTIFLAPLLGLPMPLLPVHLLWINLVTDGLPGLALSAEKAERNIMTRPPRPAGESLFAQGNGAHILWVGLLMAALTLGTQAVALQKALPHWQTLVFTVLSLSQLGHVWAIRSDEEFIYRKGFFSNPLLTLTLAGTFLLQLAVVYLPAANALFHTQPLTLRELLSCIAIAALPFHAVELEKWIRARRRSHAAPVAPDRRPGSCDNDHLSIQSRS</sequence>
<dbReference type="Gene3D" id="2.70.150.10">
    <property type="entry name" value="Calcium-transporting ATPase, cytoplasmic transduction domain A"/>
    <property type="match status" value="1"/>
</dbReference>
<dbReference type="InterPro" id="IPR001757">
    <property type="entry name" value="P_typ_ATPase"/>
</dbReference>
<dbReference type="Pfam" id="PF13246">
    <property type="entry name" value="Cation_ATPase"/>
    <property type="match status" value="1"/>
</dbReference>
<dbReference type="InterPro" id="IPR023299">
    <property type="entry name" value="ATPase_P-typ_cyto_dom_N"/>
</dbReference>
<feature type="transmembrane region" description="Helical" evidence="11">
    <location>
        <begin position="722"/>
        <end position="744"/>
    </location>
</feature>
<dbReference type="Pfam" id="PF00690">
    <property type="entry name" value="Cation_ATPase_N"/>
    <property type="match status" value="1"/>
</dbReference>
<keyword evidence="3" id="KW-1003">Cell membrane</keyword>
<accession>A0ABP8H5H6</accession>
<dbReference type="Proteomes" id="UP001501725">
    <property type="component" value="Unassembled WGS sequence"/>
</dbReference>
<feature type="transmembrane region" description="Helical" evidence="11">
    <location>
        <begin position="823"/>
        <end position="842"/>
    </location>
</feature>
<evidence type="ECO:0000256" key="2">
    <source>
        <dbReference type="ARBA" id="ARBA00005675"/>
    </source>
</evidence>
<evidence type="ECO:0000256" key="11">
    <source>
        <dbReference type="SAM" id="Phobius"/>
    </source>
</evidence>
<dbReference type="InterPro" id="IPR004014">
    <property type="entry name" value="ATPase_P-typ_cation-transptr_N"/>
</dbReference>
<dbReference type="SFLD" id="SFLDF00027">
    <property type="entry name" value="p-type_atpase"/>
    <property type="match status" value="1"/>
</dbReference>
<feature type="domain" description="Cation-transporting P-type ATPase N-terminal" evidence="12">
    <location>
        <begin position="2"/>
        <end position="75"/>
    </location>
</feature>
<dbReference type="InterPro" id="IPR059000">
    <property type="entry name" value="ATPase_P-type_domA"/>
</dbReference>
<evidence type="ECO:0000256" key="1">
    <source>
        <dbReference type="ARBA" id="ARBA00004651"/>
    </source>
</evidence>
<dbReference type="InterPro" id="IPR050510">
    <property type="entry name" value="Cation_transp_ATPase_P-type"/>
</dbReference>
<dbReference type="SUPFAM" id="SSF81653">
    <property type="entry name" value="Calcium ATPase, transduction domain A"/>
    <property type="match status" value="1"/>
</dbReference>
<dbReference type="RefSeq" id="WP_345256461.1">
    <property type="nucleotide sequence ID" value="NZ_BAABGY010000008.1"/>
</dbReference>
<dbReference type="EMBL" id="BAABGY010000008">
    <property type="protein sequence ID" value="GAA4334645.1"/>
    <property type="molecule type" value="Genomic_DNA"/>
</dbReference>
<name>A0ABP8H5H6_9BACT</name>
<dbReference type="InterPro" id="IPR006068">
    <property type="entry name" value="ATPase_P-typ_cation-transptr_C"/>
</dbReference>
<dbReference type="InterPro" id="IPR008250">
    <property type="entry name" value="ATPase_P-typ_transduc_dom_A_sf"/>
</dbReference>
<comment type="caution">
    <text evidence="13">The sequence shown here is derived from an EMBL/GenBank/DDBJ whole genome shotgun (WGS) entry which is preliminary data.</text>
</comment>
<dbReference type="PANTHER" id="PTHR43294">
    <property type="entry name" value="SODIUM/POTASSIUM-TRANSPORTING ATPASE SUBUNIT ALPHA"/>
    <property type="match status" value="1"/>
</dbReference>
<dbReference type="SMART" id="SM00831">
    <property type="entry name" value="Cation_ATPase_N"/>
    <property type="match status" value="1"/>
</dbReference>
<keyword evidence="8 11" id="KW-1133">Transmembrane helix</keyword>
<evidence type="ECO:0000256" key="8">
    <source>
        <dbReference type="ARBA" id="ARBA00022989"/>
    </source>
</evidence>
<feature type="compositionally biased region" description="Basic and acidic residues" evidence="10">
    <location>
        <begin position="861"/>
        <end position="872"/>
    </location>
</feature>
<evidence type="ECO:0000256" key="3">
    <source>
        <dbReference type="ARBA" id="ARBA00022475"/>
    </source>
</evidence>
<keyword evidence="5" id="KW-0547">Nucleotide-binding</keyword>
<reference evidence="14" key="1">
    <citation type="journal article" date="2019" name="Int. J. Syst. Evol. Microbiol.">
        <title>The Global Catalogue of Microorganisms (GCM) 10K type strain sequencing project: providing services to taxonomists for standard genome sequencing and annotation.</title>
        <authorList>
            <consortium name="The Broad Institute Genomics Platform"/>
            <consortium name="The Broad Institute Genome Sequencing Center for Infectious Disease"/>
            <person name="Wu L."/>
            <person name="Ma J."/>
        </authorList>
    </citation>
    <scope>NUCLEOTIDE SEQUENCE [LARGE SCALE GENOMIC DNA]</scope>
    <source>
        <strain evidence="14">JCM 17919</strain>
    </source>
</reference>
<dbReference type="Gene3D" id="3.40.1110.10">
    <property type="entry name" value="Calcium-transporting ATPase, cytoplasmic domain N"/>
    <property type="match status" value="1"/>
</dbReference>
<evidence type="ECO:0000259" key="12">
    <source>
        <dbReference type="SMART" id="SM00831"/>
    </source>
</evidence>
<evidence type="ECO:0000256" key="10">
    <source>
        <dbReference type="SAM" id="MobiDB-lite"/>
    </source>
</evidence>
<feature type="transmembrane region" description="Helical" evidence="11">
    <location>
        <begin position="266"/>
        <end position="292"/>
    </location>
</feature>
<feature type="region of interest" description="Disordered" evidence="10">
    <location>
        <begin position="858"/>
        <end position="879"/>
    </location>
</feature>
<keyword evidence="7" id="KW-1278">Translocase</keyword>
<feature type="transmembrane region" description="Helical" evidence="11">
    <location>
        <begin position="681"/>
        <end position="701"/>
    </location>
</feature>
<dbReference type="Pfam" id="PF00122">
    <property type="entry name" value="E1-E2_ATPase"/>
    <property type="match status" value="1"/>
</dbReference>
<evidence type="ECO:0000313" key="13">
    <source>
        <dbReference type="EMBL" id="GAA4334645.1"/>
    </source>
</evidence>